<evidence type="ECO:0000256" key="11">
    <source>
        <dbReference type="SAM" id="MobiDB-lite"/>
    </source>
</evidence>
<proteinExistence type="inferred from homology"/>
<dbReference type="PROSITE" id="PS50294">
    <property type="entry name" value="WD_REPEATS_REGION"/>
    <property type="match status" value="1"/>
</dbReference>
<dbReference type="PROSITE" id="PS50082">
    <property type="entry name" value="WD_REPEATS_2"/>
    <property type="match status" value="1"/>
</dbReference>
<feature type="region of interest" description="Disordered" evidence="11">
    <location>
        <begin position="704"/>
        <end position="724"/>
    </location>
</feature>
<dbReference type="FunFam" id="1.10.220.100:FF:000001">
    <property type="entry name" value="Enhancer of mRNA-decapping protein 4"/>
    <property type="match status" value="1"/>
</dbReference>
<feature type="region of interest" description="Disordered" evidence="11">
    <location>
        <begin position="23"/>
        <end position="47"/>
    </location>
</feature>
<protein>
    <recommendedName>
        <fullName evidence="4">Enhancer of mRNA-decapping protein 4</fullName>
    </recommendedName>
</protein>
<evidence type="ECO:0000256" key="1">
    <source>
        <dbReference type="ARBA" id="ARBA00004123"/>
    </source>
</evidence>
<evidence type="ECO:0000256" key="8">
    <source>
        <dbReference type="ARBA" id="ARBA00023054"/>
    </source>
</evidence>
<dbReference type="InterPro" id="IPR032401">
    <property type="entry name" value="EDC4_WD40"/>
</dbReference>
<comment type="similarity">
    <text evidence="3">Belongs to the WD repeat EDC4 family.</text>
</comment>
<evidence type="ECO:0000313" key="14">
    <source>
        <dbReference type="Ensembl" id="ENSMCSP00000013673.1"/>
    </source>
</evidence>
<evidence type="ECO:0000256" key="5">
    <source>
        <dbReference type="ARBA" id="ARBA00022490"/>
    </source>
</evidence>
<name>A0A8C5TW01_9PASS</name>
<evidence type="ECO:0000313" key="15">
    <source>
        <dbReference type="Proteomes" id="UP000694560"/>
    </source>
</evidence>
<dbReference type="Ensembl" id="ENSMCST00000014032.1">
    <property type="protein sequence ID" value="ENSMCSP00000013673.1"/>
    <property type="gene ID" value="ENSMCSG00000008154.1"/>
</dbReference>
<keyword evidence="5" id="KW-0963">Cytoplasm</keyword>
<evidence type="ECO:0000256" key="4">
    <source>
        <dbReference type="ARBA" id="ARBA00015762"/>
    </source>
</evidence>
<evidence type="ECO:0000256" key="6">
    <source>
        <dbReference type="ARBA" id="ARBA00022574"/>
    </source>
</evidence>
<dbReference type="Pfam" id="PF16529">
    <property type="entry name" value="Ge1_WD40"/>
    <property type="match status" value="1"/>
</dbReference>
<feature type="compositionally biased region" description="Basic and acidic residues" evidence="11">
    <location>
        <begin position="827"/>
        <end position="848"/>
    </location>
</feature>
<dbReference type="GO" id="GO:0005634">
    <property type="term" value="C:nucleus"/>
    <property type="evidence" value="ECO:0007669"/>
    <property type="project" value="UniProtKB-SubCell"/>
</dbReference>
<dbReference type="InterPro" id="IPR001680">
    <property type="entry name" value="WD40_rpt"/>
</dbReference>
<accession>A0A8C5TW01</accession>
<dbReference type="SUPFAM" id="SSF50978">
    <property type="entry name" value="WD40 repeat-like"/>
    <property type="match status" value="1"/>
</dbReference>
<reference evidence="14" key="2">
    <citation type="submission" date="2025-09" db="UniProtKB">
        <authorList>
            <consortium name="Ensembl"/>
        </authorList>
    </citation>
    <scope>IDENTIFICATION</scope>
</reference>
<evidence type="ECO:0000259" key="13">
    <source>
        <dbReference type="Pfam" id="PF21289"/>
    </source>
</evidence>
<reference evidence="14" key="1">
    <citation type="submission" date="2025-08" db="UniProtKB">
        <authorList>
            <consortium name="Ensembl"/>
        </authorList>
    </citation>
    <scope>IDENTIFICATION</scope>
</reference>
<dbReference type="GO" id="GO:0000932">
    <property type="term" value="C:P-body"/>
    <property type="evidence" value="ECO:0007669"/>
    <property type="project" value="UniProtKB-SubCell"/>
</dbReference>
<keyword evidence="7" id="KW-0677">Repeat</keyword>
<keyword evidence="6 10" id="KW-0853">WD repeat</keyword>
<keyword evidence="15" id="KW-1185">Reference proteome</keyword>
<organism evidence="14 15">
    <name type="scientific">Malurus cyaneus samueli</name>
    <dbReference type="NCBI Taxonomy" id="2593467"/>
    <lineage>
        <taxon>Eukaryota</taxon>
        <taxon>Metazoa</taxon>
        <taxon>Chordata</taxon>
        <taxon>Craniata</taxon>
        <taxon>Vertebrata</taxon>
        <taxon>Euteleostomi</taxon>
        <taxon>Archelosauria</taxon>
        <taxon>Archosauria</taxon>
        <taxon>Dinosauria</taxon>
        <taxon>Saurischia</taxon>
        <taxon>Theropoda</taxon>
        <taxon>Coelurosauria</taxon>
        <taxon>Aves</taxon>
        <taxon>Neognathae</taxon>
        <taxon>Neoaves</taxon>
        <taxon>Telluraves</taxon>
        <taxon>Australaves</taxon>
        <taxon>Passeriformes</taxon>
        <taxon>Meliphagoidea</taxon>
        <taxon>Maluridae</taxon>
        <taxon>Malurus</taxon>
    </lineage>
</organism>
<dbReference type="PANTHER" id="PTHR15598">
    <property type="entry name" value="ENHANCER OF MRNA-DECAPPING PROTEIN 4"/>
    <property type="match status" value="1"/>
</dbReference>
<dbReference type="InterPro" id="IPR044938">
    <property type="entry name" value="EDC4_C_sf"/>
</dbReference>
<dbReference type="GO" id="GO:0031087">
    <property type="term" value="P:deadenylation-independent decapping of nuclear-transcribed mRNA"/>
    <property type="evidence" value="ECO:0007669"/>
    <property type="project" value="InterPro"/>
</dbReference>
<dbReference type="InterPro" id="IPR049404">
    <property type="entry name" value="EDC4_C"/>
</dbReference>
<comment type="subcellular location">
    <subcellularLocation>
        <location evidence="2">Cytoplasm</location>
        <location evidence="2">P-body</location>
    </subcellularLocation>
    <subcellularLocation>
        <location evidence="1">Nucleus</location>
    </subcellularLocation>
</comment>
<evidence type="ECO:0000256" key="10">
    <source>
        <dbReference type="PROSITE-ProRule" id="PRU00221"/>
    </source>
</evidence>
<feature type="region of interest" description="Disordered" evidence="11">
    <location>
        <begin position="808"/>
        <end position="884"/>
    </location>
</feature>
<evidence type="ECO:0000256" key="3">
    <source>
        <dbReference type="ARBA" id="ARBA00009639"/>
    </source>
</evidence>
<dbReference type="FunFam" id="2.130.10.10:FF:000138">
    <property type="entry name" value="Enhancer of mRNA-decapping protein 4"/>
    <property type="match status" value="1"/>
</dbReference>
<feature type="repeat" description="WD" evidence="10">
    <location>
        <begin position="292"/>
        <end position="325"/>
    </location>
</feature>
<feature type="region of interest" description="Disordered" evidence="11">
    <location>
        <begin position="899"/>
        <end position="931"/>
    </location>
</feature>
<dbReference type="InterPro" id="IPR015943">
    <property type="entry name" value="WD40/YVTN_repeat-like_dom_sf"/>
</dbReference>
<feature type="domain" description="Enhancer of mRNA-decapping protein 4 WD40 repeat region" evidence="12">
    <location>
        <begin position="113"/>
        <end position="440"/>
    </location>
</feature>
<dbReference type="InterPro" id="IPR045152">
    <property type="entry name" value="EDC4-like"/>
</dbReference>
<feature type="compositionally biased region" description="Polar residues" evidence="11">
    <location>
        <begin position="808"/>
        <end position="818"/>
    </location>
</feature>
<dbReference type="Gene3D" id="1.10.220.100">
    <property type="entry name" value="conserved c-terminal region of ge- 1"/>
    <property type="match status" value="1"/>
</dbReference>
<keyword evidence="8" id="KW-0175">Coiled coil</keyword>
<evidence type="ECO:0000256" key="7">
    <source>
        <dbReference type="ARBA" id="ARBA00022737"/>
    </source>
</evidence>
<sequence>MASCSSIDIEDATQHLRDILKLDRPGGSVNENQRPSNSYNGDLNGLLVPDPLGSGDGPSLAKPVHRSISLGALQEKQVICLSGDDSSTCLVISAKDVEIVASSDSSITSKARGSNKVKIQPVARYDWEQKYYYGNLIAVSNSYLAYAIRAASNGSAMVRVLSVSTAERTLLKGFTGGVADLAFAHLNSNQLACLDEAGNLFVWRLAMDKEKIQEEILVNIKRPDNTPLNTFRRIIWCPFIPDENEESGEEGSQTLALLHEDRAEVWDLDIIRSNNSSWPVEVPDIKEGFIVVKGHSTCLSEGALSPDGTVLATASHDGFVKFWQIYIEGQDEPRCLHEWKPHDGRPLSCLLFCDNHKKQDPEVPFWRFLITGADQNRELKMWCTVSWTCLQTVRFSPDIFSSMSILPSLKVCLDLSAEYLILSDVQRKVLYVMELMQNQEEGKAYFSSISEFLLTHPVLSFGIQAVSRCRLRHTEVLPAEEENDNLSVEGAQGSGAVESAAGVLIKLFCVHTKALQDVQIRFQPLHSPDTSASMPSHGSHEEFAFPDHMADLSTEGLASEKESVHGSQPDLRRITDLPVPADFLSLSNDAKPKLMTPDAFMTPSTSLQQVISAMCRSILSLGCLFGGVCFCRASEDLTVSPKMQLDTSLTLSSSSSSLQTSPRSHSVLIPGLPDKLTPKAPVPVAPGNSSLALELQEVEPLVVPQASPTRERSPDVISSASTAMSQDIPEIASETLQRSFAAAPSGLPGEVLEPGHHADSMASAASALHLLSPRNRHNSEHSHHSLDMPPVEVDRLNAPSLLETALTQENASSDSVVSQPWPAAPDITRETRNSMADSPRDEVEEKHKSSSYHRHSYHLLQHDSQDASAEQSDHDDEVASLASTSGGFGAKASVQRLPVKDWKVKASPRASPKLKRKGKKDDGYAGRARTQEAVGPDELMCILRSQQRELSELRQNQMELLQRLTDHLDAIQSSLMGHMERVIDSQQEQEQRRLDRVLTEGQQRNGQLQEHLSQQLSQSLSTAVCNRLERTIREEMKKTVPQSISKSMDPTVSQLSNTVAAKLTAVEGTLKENITKLMKSKNLTDSVVRATADTLQGPIQSAYREAFQSVVLPAFEKSCQSMFQQINDTFKQGTQEYIQQLEAHLKNKKVREQEVRDPLLNQLRQLISTFQSTTEQLASTIAASVHAEVQHQLHIIVGNLQESILAQVQRVIKGEVSLAMKEQQAAVTSSIVQAMRSAAGTPIPSTHMDFQSQQTHILQLLQQGHLNQAFQQALTAADLNLVLYVCETVDTQQVFGQHPCPLSQPVLLSLIQQLSSDLGTRTELKLNYLEDAVMHLDQSDPITRDHMGSVMNQVRQKLFQFLQAEPHNPLSKPARRLMIMLQGLVTPAMT</sequence>
<feature type="compositionally biased region" description="Polar residues" evidence="11">
    <location>
        <begin position="29"/>
        <end position="41"/>
    </location>
</feature>
<feature type="domain" description="Enhancer of mRNA-decapping protein 4 C-terminal" evidence="13">
    <location>
        <begin position="1257"/>
        <end position="1377"/>
    </location>
</feature>
<evidence type="ECO:0000259" key="12">
    <source>
        <dbReference type="Pfam" id="PF16529"/>
    </source>
</evidence>
<evidence type="ECO:0000256" key="9">
    <source>
        <dbReference type="ARBA" id="ARBA00023242"/>
    </source>
</evidence>
<dbReference type="Gene3D" id="6.10.140.270">
    <property type="match status" value="1"/>
</dbReference>
<keyword evidence="9" id="KW-0539">Nucleus</keyword>
<dbReference type="SMART" id="SM00320">
    <property type="entry name" value="WD40"/>
    <property type="match status" value="3"/>
</dbReference>
<dbReference type="PANTHER" id="PTHR15598:SF5">
    <property type="entry name" value="ENHANCER OF MRNA-DECAPPING PROTEIN 4"/>
    <property type="match status" value="1"/>
</dbReference>
<dbReference type="InterPro" id="IPR036322">
    <property type="entry name" value="WD40_repeat_dom_sf"/>
</dbReference>
<evidence type="ECO:0000256" key="2">
    <source>
        <dbReference type="ARBA" id="ARBA00004201"/>
    </source>
</evidence>
<dbReference type="Proteomes" id="UP000694560">
    <property type="component" value="Unplaced"/>
</dbReference>
<dbReference type="Gene3D" id="2.130.10.10">
    <property type="entry name" value="YVTN repeat-like/Quinoprotein amine dehydrogenase"/>
    <property type="match status" value="1"/>
</dbReference>
<dbReference type="Pfam" id="PF21289">
    <property type="entry name" value="EDC4_C"/>
    <property type="match status" value="1"/>
</dbReference>